<protein>
    <submittedName>
        <fullName evidence="7">Methyl-accepting chemotaxis protein</fullName>
    </submittedName>
</protein>
<dbReference type="Pfam" id="PF12729">
    <property type="entry name" value="4HB_MCP_1"/>
    <property type="match status" value="1"/>
</dbReference>
<dbReference type="InterPro" id="IPR004090">
    <property type="entry name" value="Chemotax_Me-accpt_rcpt"/>
</dbReference>
<dbReference type="RefSeq" id="WP_119366564.1">
    <property type="nucleotide sequence ID" value="NZ_QXDJ01000002.1"/>
</dbReference>
<dbReference type="PROSITE" id="PS50111">
    <property type="entry name" value="CHEMOTAXIS_TRANSDUC_2"/>
    <property type="match status" value="1"/>
</dbReference>
<dbReference type="GO" id="GO:0016020">
    <property type="term" value="C:membrane"/>
    <property type="evidence" value="ECO:0007669"/>
    <property type="project" value="InterPro"/>
</dbReference>
<evidence type="ECO:0000256" key="1">
    <source>
        <dbReference type="ARBA" id="ARBA00023224"/>
    </source>
</evidence>
<sequence length="570" mass="63168">MMFIKNIKVKTKLLLSFLIMAILISVVAIIGKASLKTVDANSKSMYSDDLQSIQLLTEIKQSLVSTKSDVIELVYIRDISKKTDLEKDIQLNIKKYDEDILNYENIFMDPLEKEVWPTIKNQLSEYRIKTDNVIKLVDSGKYDEAAKEYQQIPKIREELMENIDKVININIESAKQHNIKNNSIYLNSDNIMTVLMIVGLLLAIVIGLLISKDINSSLIKMMGIAKNLAAFDLSKNFEIARKDEFGETGRALIKAQQNIKELVTTIISNSQVMSESSEELSATVEELSVKTEEIDNALTNIVSGVQETSAVSEEVSASVQEVDSSINELSEEAMVGSNNANQSKERAAEVERKGKEAIRSVRSLYKEKKNNMLMAIEDGKVVGNIRVMADTIASISEQTNLLALNASIEAARAGDQGKGFAVVAEEIRKLAEQSSQAVIGIKDTITKVQDAFKNLSENGDEVLKFINEDVDLQFEEFEKVGNTYYRDSEFVSKMSEEIASMSEELAATIGQVSEAIQNVAVASQKSSEHAETIKGSVDETTKAIGQVALTAQNQAELAQKLNEMVLKFKI</sequence>
<feature type="transmembrane region" description="Helical" evidence="4">
    <location>
        <begin position="191"/>
        <end position="211"/>
    </location>
</feature>
<comment type="similarity">
    <text evidence="2">Belongs to the methyl-accepting chemotaxis (MCP) protein family.</text>
</comment>
<dbReference type="PROSITE" id="PS50885">
    <property type="entry name" value="HAMP"/>
    <property type="match status" value="1"/>
</dbReference>
<reference evidence="7 8" key="1">
    <citation type="submission" date="2018-08" db="EMBL/GenBank/DDBJ databases">
        <title>Genome of Clostridium chromiireducens C1, DSM12136.</title>
        <authorList>
            <person name="Xing M."/>
            <person name="Wei Y."/>
            <person name="Ang E.L."/>
            <person name="Zhao H."/>
            <person name="Zhang Y."/>
        </authorList>
    </citation>
    <scope>NUCLEOTIDE SEQUENCE [LARGE SCALE GENOMIC DNA]</scope>
    <source>
        <strain evidence="7 8">C1</strain>
    </source>
</reference>
<dbReference type="PANTHER" id="PTHR32089">
    <property type="entry name" value="METHYL-ACCEPTING CHEMOTAXIS PROTEIN MCPB"/>
    <property type="match status" value="1"/>
</dbReference>
<dbReference type="SMART" id="SM00283">
    <property type="entry name" value="MA"/>
    <property type="match status" value="1"/>
</dbReference>
<dbReference type="Proteomes" id="UP000265930">
    <property type="component" value="Unassembled WGS sequence"/>
</dbReference>
<keyword evidence="4" id="KW-0812">Transmembrane</keyword>
<dbReference type="PRINTS" id="PR00260">
    <property type="entry name" value="CHEMTRNSDUCR"/>
</dbReference>
<dbReference type="InterPro" id="IPR004089">
    <property type="entry name" value="MCPsignal_dom"/>
</dbReference>
<dbReference type="GO" id="GO:0006935">
    <property type="term" value="P:chemotaxis"/>
    <property type="evidence" value="ECO:0007669"/>
    <property type="project" value="InterPro"/>
</dbReference>
<dbReference type="PANTHER" id="PTHR32089:SF112">
    <property type="entry name" value="LYSOZYME-LIKE PROTEIN-RELATED"/>
    <property type="match status" value="1"/>
</dbReference>
<accession>A0A399IRF4</accession>
<evidence type="ECO:0000256" key="2">
    <source>
        <dbReference type="ARBA" id="ARBA00029447"/>
    </source>
</evidence>
<dbReference type="Pfam" id="PF00015">
    <property type="entry name" value="MCPsignal"/>
    <property type="match status" value="1"/>
</dbReference>
<dbReference type="InterPro" id="IPR024478">
    <property type="entry name" value="HlyB_4HB_MCP"/>
</dbReference>
<evidence type="ECO:0000256" key="4">
    <source>
        <dbReference type="SAM" id="Phobius"/>
    </source>
</evidence>
<evidence type="ECO:0000313" key="7">
    <source>
        <dbReference type="EMBL" id="RII35570.1"/>
    </source>
</evidence>
<dbReference type="AlphaFoldDB" id="A0A399IRF4"/>
<keyword evidence="1 3" id="KW-0807">Transducer</keyword>
<dbReference type="Gene3D" id="1.10.287.950">
    <property type="entry name" value="Methyl-accepting chemotaxis protein"/>
    <property type="match status" value="1"/>
</dbReference>
<dbReference type="GO" id="GO:0007165">
    <property type="term" value="P:signal transduction"/>
    <property type="evidence" value="ECO:0007669"/>
    <property type="project" value="UniProtKB-KW"/>
</dbReference>
<keyword evidence="4" id="KW-1133">Transmembrane helix</keyword>
<feature type="domain" description="HAMP" evidence="6">
    <location>
        <begin position="212"/>
        <end position="264"/>
    </location>
</feature>
<proteinExistence type="inferred from homology"/>
<keyword evidence="4" id="KW-0472">Membrane</keyword>
<dbReference type="InterPro" id="IPR003660">
    <property type="entry name" value="HAMP_dom"/>
</dbReference>
<comment type="caution">
    <text evidence="7">The sequence shown here is derived from an EMBL/GenBank/DDBJ whole genome shotgun (WGS) entry which is preliminary data.</text>
</comment>
<organism evidence="7 8">
    <name type="scientific">Clostridium chromiireducens</name>
    <dbReference type="NCBI Taxonomy" id="225345"/>
    <lineage>
        <taxon>Bacteria</taxon>
        <taxon>Bacillati</taxon>
        <taxon>Bacillota</taxon>
        <taxon>Clostridia</taxon>
        <taxon>Eubacteriales</taxon>
        <taxon>Clostridiaceae</taxon>
        <taxon>Clostridium</taxon>
    </lineage>
</organism>
<feature type="domain" description="Methyl-accepting transducer" evidence="5">
    <location>
        <begin position="283"/>
        <end position="520"/>
    </location>
</feature>
<evidence type="ECO:0000259" key="5">
    <source>
        <dbReference type="PROSITE" id="PS50111"/>
    </source>
</evidence>
<evidence type="ECO:0000256" key="3">
    <source>
        <dbReference type="PROSITE-ProRule" id="PRU00284"/>
    </source>
</evidence>
<evidence type="ECO:0000313" key="8">
    <source>
        <dbReference type="Proteomes" id="UP000265930"/>
    </source>
</evidence>
<dbReference type="SUPFAM" id="SSF58104">
    <property type="entry name" value="Methyl-accepting chemotaxis protein (MCP) signaling domain"/>
    <property type="match status" value="1"/>
</dbReference>
<evidence type="ECO:0000259" key="6">
    <source>
        <dbReference type="PROSITE" id="PS50885"/>
    </source>
</evidence>
<name>A0A399IRF4_9CLOT</name>
<gene>
    <name evidence="7" type="ORF">D2A34_10370</name>
</gene>
<dbReference type="GO" id="GO:0004888">
    <property type="term" value="F:transmembrane signaling receptor activity"/>
    <property type="evidence" value="ECO:0007669"/>
    <property type="project" value="InterPro"/>
</dbReference>
<dbReference type="EMBL" id="QXDJ01000002">
    <property type="protein sequence ID" value="RII35570.1"/>
    <property type="molecule type" value="Genomic_DNA"/>
</dbReference>